<comment type="caution">
    <text evidence="9">The sequence shown here is derived from an EMBL/GenBank/DDBJ whole genome shotgun (WGS) entry which is preliminary data.</text>
</comment>
<feature type="domain" description="Beta-ketoacyl-[acyl-carrier-protein] synthase III C-terminal" evidence="8">
    <location>
        <begin position="106"/>
        <end position="187"/>
    </location>
</feature>
<accession>A0AAW1VQ12</accession>
<dbReference type="GO" id="GO:0016020">
    <property type="term" value="C:membrane"/>
    <property type="evidence" value="ECO:0007669"/>
    <property type="project" value="InterPro"/>
</dbReference>
<dbReference type="GO" id="GO:0009922">
    <property type="term" value="F:fatty acid elongase activity"/>
    <property type="evidence" value="ECO:0007669"/>
    <property type="project" value="UniProtKB-EC"/>
</dbReference>
<proteinExistence type="inferred from homology"/>
<keyword evidence="10" id="KW-1185">Reference proteome</keyword>
<comment type="catalytic activity">
    <reaction evidence="6">
        <text>a very-long-chain acyl-CoA + malonyl-CoA + H(+) = a very-long-chain 3-oxoacyl-CoA + CO2 + CoA</text>
        <dbReference type="Rhea" id="RHEA:32727"/>
        <dbReference type="ChEBI" id="CHEBI:15378"/>
        <dbReference type="ChEBI" id="CHEBI:16526"/>
        <dbReference type="ChEBI" id="CHEBI:57287"/>
        <dbReference type="ChEBI" id="CHEBI:57384"/>
        <dbReference type="ChEBI" id="CHEBI:90725"/>
        <dbReference type="ChEBI" id="CHEBI:90736"/>
        <dbReference type="EC" id="2.3.1.199"/>
    </reaction>
</comment>
<dbReference type="EC" id="2.3.1.199" evidence="3"/>
<evidence type="ECO:0000256" key="6">
    <source>
        <dbReference type="ARBA" id="ARBA00047375"/>
    </source>
</evidence>
<protein>
    <recommendedName>
        <fullName evidence="3">very-long-chain 3-oxoacyl-CoA synthase</fullName>
        <ecNumber evidence="3">2.3.1.199</ecNumber>
    </recommendedName>
</protein>
<evidence type="ECO:0000256" key="3">
    <source>
        <dbReference type="ARBA" id="ARBA00012307"/>
    </source>
</evidence>
<keyword evidence="5" id="KW-0012">Acyltransferase</keyword>
<dbReference type="InterPro" id="IPR013747">
    <property type="entry name" value="ACP_syn_III_C"/>
</dbReference>
<dbReference type="InterPro" id="IPR013601">
    <property type="entry name" value="FAE1_typ3_polyketide_synth"/>
</dbReference>
<dbReference type="InterPro" id="IPR012392">
    <property type="entry name" value="3-ktacl-CoA_syn"/>
</dbReference>
<dbReference type="Pfam" id="PF08392">
    <property type="entry name" value="FAE1_CUT1_RppA"/>
    <property type="match status" value="1"/>
</dbReference>
<evidence type="ECO:0000313" key="10">
    <source>
        <dbReference type="Proteomes" id="UP001457282"/>
    </source>
</evidence>
<dbReference type="EMBL" id="JBEDUW010000094">
    <property type="protein sequence ID" value="KAK9906124.1"/>
    <property type="molecule type" value="Genomic_DNA"/>
</dbReference>
<dbReference type="InterPro" id="IPR016039">
    <property type="entry name" value="Thiolase-like"/>
</dbReference>
<evidence type="ECO:0000313" key="9">
    <source>
        <dbReference type="EMBL" id="KAK9906124.1"/>
    </source>
</evidence>
<dbReference type="GO" id="GO:0006633">
    <property type="term" value="P:fatty acid biosynthetic process"/>
    <property type="evidence" value="ECO:0007669"/>
    <property type="project" value="InterPro"/>
</dbReference>
<reference evidence="9 10" key="1">
    <citation type="journal article" date="2023" name="G3 (Bethesda)">
        <title>A chromosome-length genome assembly and annotation of blackberry (Rubus argutus, cv. 'Hillquist').</title>
        <authorList>
            <person name="Bruna T."/>
            <person name="Aryal R."/>
            <person name="Dudchenko O."/>
            <person name="Sargent D.J."/>
            <person name="Mead D."/>
            <person name="Buti M."/>
            <person name="Cavallini A."/>
            <person name="Hytonen T."/>
            <person name="Andres J."/>
            <person name="Pham M."/>
            <person name="Weisz D."/>
            <person name="Mascagni F."/>
            <person name="Usai G."/>
            <person name="Natali L."/>
            <person name="Bassil N."/>
            <person name="Fernandez G.E."/>
            <person name="Lomsadze A."/>
            <person name="Armour M."/>
            <person name="Olukolu B."/>
            <person name="Poorten T."/>
            <person name="Britton C."/>
            <person name="Davik J."/>
            <person name="Ashrafi H."/>
            <person name="Aiden E.L."/>
            <person name="Borodovsky M."/>
            <person name="Worthington M."/>
        </authorList>
    </citation>
    <scope>NUCLEOTIDE SEQUENCE [LARGE SCALE GENOMIC DNA]</scope>
    <source>
        <strain evidence="9">PI 553951</strain>
    </source>
</reference>
<gene>
    <name evidence="9" type="ORF">M0R45_002859</name>
</gene>
<dbReference type="Proteomes" id="UP001457282">
    <property type="component" value="Unassembled WGS sequence"/>
</dbReference>
<dbReference type="Pfam" id="PF08541">
    <property type="entry name" value="ACP_syn_III_C"/>
    <property type="match status" value="1"/>
</dbReference>
<dbReference type="AlphaFoldDB" id="A0AAW1VQ12"/>
<dbReference type="SUPFAM" id="SSF53901">
    <property type="entry name" value="Thiolase-like"/>
    <property type="match status" value="1"/>
</dbReference>
<evidence type="ECO:0000259" key="8">
    <source>
        <dbReference type="Pfam" id="PF08541"/>
    </source>
</evidence>
<name>A0AAW1VQ12_RUBAR</name>
<comment type="similarity">
    <text evidence="2">Belongs to the thiolase-like superfamily. Chalcone/stilbene synthases family.</text>
</comment>
<evidence type="ECO:0000259" key="7">
    <source>
        <dbReference type="Pfam" id="PF08392"/>
    </source>
</evidence>
<comment type="pathway">
    <text evidence="1">Lipid metabolism; fatty acid biosynthesis.</text>
</comment>
<evidence type="ECO:0000256" key="1">
    <source>
        <dbReference type="ARBA" id="ARBA00005194"/>
    </source>
</evidence>
<dbReference type="PANTHER" id="PTHR31561">
    <property type="entry name" value="3-KETOACYL-COA SYNTHASE"/>
    <property type="match status" value="1"/>
</dbReference>
<evidence type="ECO:0000256" key="5">
    <source>
        <dbReference type="ARBA" id="ARBA00023315"/>
    </source>
</evidence>
<sequence length="212" mass="23652">MRKIFLKSGLGEETYAPKFVFQSNPEANLASAMDESQQGMFSALSSLLSKTGIHPSRNRRPDRDKWKLLSSTLPLVADRQPFETQTGRGGAASPNQHLSRISPRLLTIFVSTTGGKAVIEQVGRVLRLGDELTEPARMSLHRFGNTSSSLVFYELAYFEAKERVKKGDRVWMLAFGTGFKVGSLVWKSLSDLGQQSDNPWDDCIHNYPLKSQ</sequence>
<evidence type="ECO:0000256" key="2">
    <source>
        <dbReference type="ARBA" id="ARBA00005531"/>
    </source>
</evidence>
<feature type="domain" description="FAE" evidence="7">
    <location>
        <begin position="1"/>
        <end position="56"/>
    </location>
</feature>
<evidence type="ECO:0000256" key="4">
    <source>
        <dbReference type="ARBA" id="ARBA00022679"/>
    </source>
</evidence>
<dbReference type="Gene3D" id="3.40.47.10">
    <property type="match status" value="1"/>
</dbReference>
<organism evidence="9 10">
    <name type="scientific">Rubus argutus</name>
    <name type="common">Southern blackberry</name>
    <dbReference type="NCBI Taxonomy" id="59490"/>
    <lineage>
        <taxon>Eukaryota</taxon>
        <taxon>Viridiplantae</taxon>
        <taxon>Streptophyta</taxon>
        <taxon>Embryophyta</taxon>
        <taxon>Tracheophyta</taxon>
        <taxon>Spermatophyta</taxon>
        <taxon>Magnoliopsida</taxon>
        <taxon>eudicotyledons</taxon>
        <taxon>Gunneridae</taxon>
        <taxon>Pentapetalae</taxon>
        <taxon>rosids</taxon>
        <taxon>fabids</taxon>
        <taxon>Rosales</taxon>
        <taxon>Rosaceae</taxon>
        <taxon>Rosoideae</taxon>
        <taxon>Rosoideae incertae sedis</taxon>
        <taxon>Rubus</taxon>
    </lineage>
</organism>
<keyword evidence="4" id="KW-0808">Transferase</keyword>